<dbReference type="PANTHER" id="PTHR33121:SF70">
    <property type="entry name" value="SIGNALING PROTEIN YKOW"/>
    <property type="match status" value="1"/>
</dbReference>
<evidence type="ECO:0000313" key="4">
    <source>
        <dbReference type="EMBL" id="PPK82048.1"/>
    </source>
</evidence>
<comment type="caution">
    <text evidence="4">The sequence shown here is derived from an EMBL/GenBank/DDBJ whole genome shotgun (WGS) entry which is preliminary data.</text>
</comment>
<sequence>MHVRENIRIRKFDMAIPVLLWLFLIICCISFLLYMVQKNDIENNNYYNSVSKQNQLTVKGRIEGDIYLLKTIAAGFGGMDSDHARQLPDIVSRMKLSMEGMRVEYSKQLDWIRLDREDYYLNVLIKGNENQPLGYLYAGNVCHVLNELLNTQIYASLGICAVFDNRGNLIAASGNRSDELAGSDIKHKIYDMISSGQQTSSKLKIGVRGQEHAVLLPLEINDWYLLNTFPRSDLEIRYMETTVGIGILILLSSGLFFIFYFRQYRTIAANQKTLVNIAYTDSLTRCHNFYAFKEEAERILKNADMKSYAVWYCDIKKFKFINDVLGYEEGDRILITIANLLQKCPKQNFLFCRVSADNFAGLCQYESRAELQNWFQKLVQAFRQQELTNNKRIATELCMGVYCLEEEDRNVSIDNIVNRANIAQKYIKSLPGDQFGFYNKEIRDKVVDESELESEMEGAIERQEFRIFVQPKISIQNNNRIVGGEVLVRWDNPRKGTILPGQFISIMEREGKIILLDRYMFDLSCKWLHEYLQSGNPPINLAVNVSKMGILREDFVDYYGSIKEKYEIPDGLLELEFTETVMLSDDTVFNGLVAKLHERGFICSLDDFGAGYSSLNLLKNLSIDIVKLDIMFFRKSNDIRRERIVISNIINMAKELHIKTIAEGVEFTETVEFLKSAGCDIIQGYVFARPMPLEDFERLLGETKSLSPTDENKAVNICTEK</sequence>
<dbReference type="InterPro" id="IPR029787">
    <property type="entry name" value="Nucleotide_cyclase"/>
</dbReference>
<dbReference type="InterPro" id="IPR035919">
    <property type="entry name" value="EAL_sf"/>
</dbReference>
<feature type="domain" description="EAL" evidence="2">
    <location>
        <begin position="449"/>
        <end position="704"/>
    </location>
</feature>
<dbReference type="SMART" id="SM00267">
    <property type="entry name" value="GGDEF"/>
    <property type="match status" value="1"/>
</dbReference>
<evidence type="ECO:0000313" key="5">
    <source>
        <dbReference type="Proteomes" id="UP000237749"/>
    </source>
</evidence>
<proteinExistence type="predicted"/>
<dbReference type="PANTHER" id="PTHR33121">
    <property type="entry name" value="CYCLIC DI-GMP PHOSPHODIESTERASE PDEF"/>
    <property type="match status" value="1"/>
</dbReference>
<protein>
    <submittedName>
        <fullName evidence="4">Diguanylate cyclase (GGDEF)-like protein</fullName>
    </submittedName>
</protein>
<organism evidence="4 5">
    <name type="scientific">Lacrimispora xylanisolvens</name>
    <dbReference type="NCBI Taxonomy" id="384636"/>
    <lineage>
        <taxon>Bacteria</taxon>
        <taxon>Bacillati</taxon>
        <taxon>Bacillota</taxon>
        <taxon>Clostridia</taxon>
        <taxon>Lachnospirales</taxon>
        <taxon>Lachnospiraceae</taxon>
        <taxon>Lacrimispora</taxon>
    </lineage>
</organism>
<keyword evidence="1" id="KW-0812">Transmembrane</keyword>
<dbReference type="AlphaFoldDB" id="A0A2S6HVS8"/>
<dbReference type="EMBL" id="PTJA01000003">
    <property type="protein sequence ID" value="PPK82048.1"/>
    <property type="molecule type" value="Genomic_DNA"/>
</dbReference>
<dbReference type="OrthoDB" id="9796457at2"/>
<dbReference type="NCBIfam" id="TIGR00254">
    <property type="entry name" value="GGDEF"/>
    <property type="match status" value="1"/>
</dbReference>
<dbReference type="InterPro" id="IPR050706">
    <property type="entry name" value="Cyclic-di-GMP_PDE-like"/>
</dbReference>
<dbReference type="InterPro" id="IPR000160">
    <property type="entry name" value="GGDEF_dom"/>
</dbReference>
<keyword evidence="5" id="KW-1185">Reference proteome</keyword>
<evidence type="ECO:0000259" key="2">
    <source>
        <dbReference type="PROSITE" id="PS50883"/>
    </source>
</evidence>
<accession>A0A2S6HVS8</accession>
<dbReference type="GO" id="GO:0071111">
    <property type="term" value="F:cyclic-guanylate-specific phosphodiesterase activity"/>
    <property type="evidence" value="ECO:0007669"/>
    <property type="project" value="InterPro"/>
</dbReference>
<dbReference type="Pfam" id="PF00563">
    <property type="entry name" value="EAL"/>
    <property type="match status" value="1"/>
</dbReference>
<reference evidence="4 5" key="1">
    <citation type="submission" date="2018-02" db="EMBL/GenBank/DDBJ databases">
        <title>Genomic Encyclopedia of Archaeal and Bacterial Type Strains, Phase II (KMG-II): from individual species to whole genera.</title>
        <authorList>
            <person name="Goeker M."/>
        </authorList>
    </citation>
    <scope>NUCLEOTIDE SEQUENCE [LARGE SCALE GENOMIC DNA]</scope>
    <source>
        <strain evidence="4 5">DSM 3808</strain>
    </source>
</reference>
<dbReference type="InterPro" id="IPR043128">
    <property type="entry name" value="Rev_trsase/Diguanyl_cyclase"/>
</dbReference>
<dbReference type="InterPro" id="IPR001633">
    <property type="entry name" value="EAL_dom"/>
</dbReference>
<evidence type="ECO:0000259" key="3">
    <source>
        <dbReference type="PROSITE" id="PS50887"/>
    </source>
</evidence>
<dbReference type="Gene3D" id="3.30.70.270">
    <property type="match status" value="1"/>
</dbReference>
<evidence type="ECO:0000256" key="1">
    <source>
        <dbReference type="SAM" id="Phobius"/>
    </source>
</evidence>
<dbReference type="SUPFAM" id="SSF141868">
    <property type="entry name" value="EAL domain-like"/>
    <property type="match status" value="1"/>
</dbReference>
<dbReference type="PROSITE" id="PS50887">
    <property type="entry name" value="GGDEF"/>
    <property type="match status" value="1"/>
</dbReference>
<dbReference type="RefSeq" id="WP_104436101.1">
    <property type="nucleotide sequence ID" value="NZ_PTJA01000003.1"/>
</dbReference>
<feature type="transmembrane region" description="Helical" evidence="1">
    <location>
        <begin position="243"/>
        <end position="261"/>
    </location>
</feature>
<keyword evidence="1" id="KW-1133">Transmembrane helix</keyword>
<gene>
    <name evidence="4" type="ORF">BXY41_103261</name>
</gene>
<feature type="domain" description="GGDEF" evidence="3">
    <location>
        <begin position="306"/>
        <end position="440"/>
    </location>
</feature>
<feature type="transmembrane region" description="Helical" evidence="1">
    <location>
        <begin position="12"/>
        <end position="36"/>
    </location>
</feature>
<dbReference type="CDD" id="cd01948">
    <property type="entry name" value="EAL"/>
    <property type="match status" value="1"/>
</dbReference>
<name>A0A2S6HVS8_9FIRM</name>
<dbReference type="SMART" id="SM00052">
    <property type="entry name" value="EAL"/>
    <property type="match status" value="1"/>
</dbReference>
<dbReference type="SUPFAM" id="SSF55073">
    <property type="entry name" value="Nucleotide cyclase"/>
    <property type="match status" value="1"/>
</dbReference>
<dbReference type="Proteomes" id="UP000237749">
    <property type="component" value="Unassembled WGS sequence"/>
</dbReference>
<dbReference type="PROSITE" id="PS50883">
    <property type="entry name" value="EAL"/>
    <property type="match status" value="1"/>
</dbReference>
<dbReference type="CDD" id="cd01949">
    <property type="entry name" value="GGDEF"/>
    <property type="match status" value="1"/>
</dbReference>
<dbReference type="Pfam" id="PF00990">
    <property type="entry name" value="GGDEF"/>
    <property type="match status" value="1"/>
</dbReference>
<keyword evidence="1" id="KW-0472">Membrane</keyword>
<dbReference type="Gene3D" id="3.20.20.450">
    <property type="entry name" value="EAL domain"/>
    <property type="match status" value="1"/>
</dbReference>